<feature type="compositionally biased region" description="Acidic residues" evidence="6">
    <location>
        <begin position="464"/>
        <end position="490"/>
    </location>
</feature>
<dbReference type="PROSITE" id="PS00028">
    <property type="entry name" value="ZINC_FINGER_C2H2_1"/>
    <property type="match status" value="7"/>
</dbReference>
<dbReference type="SUPFAM" id="SSF57667">
    <property type="entry name" value="beta-beta-alpha zinc fingers"/>
    <property type="match status" value="2"/>
</dbReference>
<keyword evidence="4" id="KW-0862">Zinc</keyword>
<feature type="domain" description="C2H2-type" evidence="7">
    <location>
        <begin position="1134"/>
        <end position="1161"/>
    </location>
</feature>
<proteinExistence type="predicted"/>
<feature type="compositionally biased region" description="Basic and acidic residues" evidence="6">
    <location>
        <begin position="440"/>
        <end position="449"/>
    </location>
</feature>
<evidence type="ECO:0000256" key="6">
    <source>
        <dbReference type="SAM" id="MobiDB-lite"/>
    </source>
</evidence>
<dbReference type="InterPro" id="IPR013087">
    <property type="entry name" value="Znf_C2H2_type"/>
</dbReference>
<dbReference type="PANTHER" id="PTHR24379">
    <property type="entry name" value="KRAB AND ZINC FINGER DOMAIN-CONTAINING"/>
    <property type="match status" value="1"/>
</dbReference>
<dbReference type="Pfam" id="PF13912">
    <property type="entry name" value="zf-C2H2_6"/>
    <property type="match status" value="2"/>
</dbReference>
<dbReference type="SMART" id="SM00355">
    <property type="entry name" value="ZnF_C2H2"/>
    <property type="match status" value="12"/>
</dbReference>
<name>A0A3P9AHM6_ESOLU</name>
<feature type="domain" description="C2H2-type" evidence="7">
    <location>
        <begin position="554"/>
        <end position="582"/>
    </location>
</feature>
<feature type="compositionally biased region" description="Low complexity" evidence="6">
    <location>
        <begin position="491"/>
        <end position="503"/>
    </location>
</feature>
<dbReference type="OMA" id="DVLADHM"/>
<dbReference type="Ensembl" id="ENSELUT00000042173.3">
    <property type="protein sequence ID" value="ENSELUP00000022198.1"/>
    <property type="gene ID" value="ENSELUG00000021165.3"/>
</dbReference>
<evidence type="ECO:0000256" key="1">
    <source>
        <dbReference type="ARBA" id="ARBA00022723"/>
    </source>
</evidence>
<feature type="compositionally biased region" description="Polar residues" evidence="6">
    <location>
        <begin position="310"/>
        <end position="322"/>
    </location>
</feature>
<keyword evidence="1" id="KW-0479">Metal-binding</keyword>
<protein>
    <recommendedName>
        <fullName evidence="7">C2H2-type domain-containing protein</fullName>
    </recommendedName>
</protein>
<feature type="domain" description="C2H2-type" evidence="7">
    <location>
        <begin position="861"/>
        <end position="889"/>
    </location>
</feature>
<reference evidence="8" key="4">
    <citation type="submission" date="2025-09" db="UniProtKB">
        <authorList>
            <consortium name="Ensembl"/>
        </authorList>
    </citation>
    <scope>IDENTIFICATION</scope>
</reference>
<evidence type="ECO:0000256" key="4">
    <source>
        <dbReference type="ARBA" id="ARBA00022833"/>
    </source>
</evidence>
<feature type="compositionally biased region" description="Acidic residues" evidence="6">
    <location>
        <begin position="355"/>
        <end position="364"/>
    </location>
</feature>
<evidence type="ECO:0000256" key="3">
    <source>
        <dbReference type="ARBA" id="ARBA00022771"/>
    </source>
</evidence>
<dbReference type="PANTHER" id="PTHR24379:SF121">
    <property type="entry name" value="C2H2-TYPE DOMAIN-CONTAINING PROTEIN"/>
    <property type="match status" value="1"/>
</dbReference>
<evidence type="ECO:0000259" key="7">
    <source>
        <dbReference type="PROSITE" id="PS50157"/>
    </source>
</evidence>
<dbReference type="GeneTree" id="ENSGT00940000164700"/>
<dbReference type="InParanoid" id="A0A3P9AHM6"/>
<dbReference type="Proteomes" id="UP000265140">
    <property type="component" value="Chromosome 20"/>
</dbReference>
<feature type="compositionally biased region" description="Low complexity" evidence="6">
    <location>
        <begin position="411"/>
        <end position="420"/>
    </location>
</feature>
<evidence type="ECO:0000256" key="5">
    <source>
        <dbReference type="PROSITE-ProRule" id="PRU00042"/>
    </source>
</evidence>
<dbReference type="KEGG" id="els:105019100"/>
<keyword evidence="3 5" id="KW-0863">Zinc-finger</keyword>
<dbReference type="PROSITE" id="PS50157">
    <property type="entry name" value="ZINC_FINGER_C2H2_2"/>
    <property type="match status" value="5"/>
</dbReference>
<keyword evidence="2" id="KW-0677">Repeat</keyword>
<feature type="compositionally biased region" description="Acidic residues" evidence="6">
    <location>
        <begin position="400"/>
        <end position="410"/>
    </location>
</feature>
<reference evidence="8" key="3">
    <citation type="submission" date="2025-08" db="UniProtKB">
        <authorList>
            <consortium name="Ensembl"/>
        </authorList>
    </citation>
    <scope>IDENTIFICATION</scope>
</reference>
<dbReference type="InterPro" id="IPR036236">
    <property type="entry name" value="Znf_C2H2_sf"/>
</dbReference>
<organism evidence="8 9">
    <name type="scientific">Esox lucius</name>
    <name type="common">Northern pike</name>
    <dbReference type="NCBI Taxonomy" id="8010"/>
    <lineage>
        <taxon>Eukaryota</taxon>
        <taxon>Metazoa</taxon>
        <taxon>Chordata</taxon>
        <taxon>Craniata</taxon>
        <taxon>Vertebrata</taxon>
        <taxon>Euteleostomi</taxon>
        <taxon>Actinopterygii</taxon>
        <taxon>Neopterygii</taxon>
        <taxon>Teleostei</taxon>
        <taxon>Protacanthopterygii</taxon>
        <taxon>Esociformes</taxon>
        <taxon>Esocidae</taxon>
        <taxon>Esox</taxon>
    </lineage>
</organism>
<keyword evidence="9" id="KW-1185">Reference proteome</keyword>
<reference evidence="9" key="1">
    <citation type="journal article" date="2014" name="PLoS ONE">
        <title>The genome and linkage map of the northern pike (Esox lucius): conserved synteny revealed between the salmonid sister group and the Neoteleostei.</title>
        <authorList>
            <person name="Rondeau E.B."/>
            <person name="Minkley D.R."/>
            <person name="Leong J.S."/>
            <person name="Messmer A.M."/>
            <person name="Jantzen J.R."/>
            <person name="von Schalburg K.R."/>
            <person name="Lemon C."/>
            <person name="Bird N.H."/>
            <person name="Koop B.F."/>
        </authorList>
    </citation>
    <scope>NUCLEOTIDE SEQUENCE</scope>
</reference>
<reference evidence="8" key="2">
    <citation type="submission" date="2020-02" db="EMBL/GenBank/DDBJ databases">
        <title>Esox lucius (northern pike) genome, fEsoLuc1, primary haplotype.</title>
        <authorList>
            <person name="Myers G."/>
            <person name="Karagic N."/>
            <person name="Meyer A."/>
            <person name="Pippel M."/>
            <person name="Reichard M."/>
            <person name="Winkler S."/>
            <person name="Tracey A."/>
            <person name="Sims Y."/>
            <person name="Howe K."/>
            <person name="Rhie A."/>
            <person name="Formenti G."/>
            <person name="Durbin R."/>
            <person name="Fedrigo O."/>
            <person name="Jarvis E.D."/>
        </authorList>
    </citation>
    <scope>NUCLEOTIDE SEQUENCE [LARGE SCALE GENOMIC DNA]</scope>
</reference>
<sequence>MAAEGLMQETVGAEVELLEDVNNAYKQSPMDIPRFSVPLPFSMPDDSSDDDCDLPENSVSAYGMHSMELGGKCWECGVQFKSSQELIDHFESHRDKVSTSCNICQVTFSRTISLAMHLVNAHQNSVLLCLSCQQHFRNLWELNKHVGMHLFNKLFNSTLEDISNNSSNGGDEILKRCYSLPSAVALDHDYNSNDSLNDSEVTIKEQYPLKSSVAMEQEVKSNGGLNNSEDILNEHYTLPSTVAIKHEDMTNNGLNFSEKIVNRQFTLPSAVALDHDYNSNYSLKCGEASLSKGPCTLSPAVSLKREEDSTNGLNNSEETLNGHNFLPSAVGLDHTYSIESNMSSSKTRLRHEESDEKEEPEEQKEDIKPDPSTLTPSPRVQVKPERELELDGAPLQWDEWMSDGEGDQSENAESAGESGSDCLTETSGGKENVGNGSGLIEEKEMRTEYAGKTNVTRSEKQDTDAETTNDEDSDPSWSEQDSEFDPDELSDSGSGESSGSSYSPVRTRNAKMRPPRTKLPQSKLPLVKPYCIFCATGPYHDMDFHLRGCRLNGLTCTECSLIFQNRKALQNHKVLVHGKSPTMCAVCGRGPFINIDFHFRSCSRDWLFQCSECKVPLPSEKSLTDHNVRYHSAPSKPSDGICVFCGGGPFTSLDLHMSTCSKQKGLQCSVCQVFFPTELVLAEHMVSYHSTPSQVQSTNSDTSDGKGTCVHCGRGPFTSLDIHLRTCSKKKCIQCSLCKLFFPCDVLADHMISHHSTKSKVQSPVTETPDQNTCSRCGMGPFNNLDNHMRTCSQKKCIQCSVCKLFFSGDVLADHMISYHSTKSQSPVAESPDKGVCVHCGRGPFTSLEHHMRYCNKQNSIQCSMCKASFLTEGRLVNHIVSTHTDKLVTQPVGSPVPALPYVPKAISTTLGQQSPCSPTLMCYSSGVKELKQLAPVPVAGQGPSAVGQLTPTALSTVSLPRIMLSTTSSSPLFPNPAVPVMATLVLDNNCGGPGKIARLVPMVQQMNPPQLQVIAATQTNTAKALGQFFNYLQEDFRQTKSVQQQLALPTAPSTDLIRSSITPSPRPVSVVAPGLITAIRLSPFPTLPPGQTLATAVPPAPAPLSIMYMFVNRSRELALEKRMMMSWRSKGVYTCRQCGVVSRQPSLSVKHRYLHRGSRQYRCHCGRSFLRRMHLLRHYLLHAQDTRYICTACGETFDGARGLTQHLIVTSKTTNCSGDGRTLQTKKECRMPFTCHCGQVFCRPAAFLWHKLKSTQRT</sequence>
<dbReference type="GeneID" id="105019100"/>
<evidence type="ECO:0000313" key="8">
    <source>
        <dbReference type="Ensembl" id="ENSELUP00000022198.1"/>
    </source>
</evidence>
<feature type="region of interest" description="Disordered" evidence="6">
    <location>
        <begin position="307"/>
        <end position="326"/>
    </location>
</feature>
<evidence type="ECO:0000256" key="2">
    <source>
        <dbReference type="ARBA" id="ARBA00022737"/>
    </source>
</evidence>
<dbReference type="OrthoDB" id="10069600at2759"/>
<feature type="domain" description="C2H2-type" evidence="7">
    <location>
        <begin position="1162"/>
        <end position="1188"/>
    </location>
</feature>
<dbReference type="AlphaFoldDB" id="A0A3P9AHM6"/>
<feature type="region of interest" description="Disordered" evidence="6">
    <location>
        <begin position="340"/>
        <end position="519"/>
    </location>
</feature>
<accession>A0A3P9AHM6</accession>
<dbReference type="Gene3D" id="3.30.160.60">
    <property type="entry name" value="Classic Zinc Finger"/>
    <property type="match status" value="2"/>
</dbReference>
<dbReference type="GO" id="GO:0008270">
    <property type="term" value="F:zinc ion binding"/>
    <property type="evidence" value="ECO:0007669"/>
    <property type="project" value="UniProtKB-KW"/>
</dbReference>
<dbReference type="Bgee" id="ENSELUG00000021165">
    <property type="expression patterns" value="Expressed in ovary and 15 other cell types or tissues"/>
</dbReference>
<dbReference type="RefSeq" id="XP_010883314.1">
    <property type="nucleotide sequence ID" value="XM_010885012.3"/>
</dbReference>
<evidence type="ECO:0000313" key="9">
    <source>
        <dbReference type="Proteomes" id="UP000265140"/>
    </source>
</evidence>
<feature type="domain" description="C2H2-type" evidence="7">
    <location>
        <begin position="71"/>
        <end position="98"/>
    </location>
</feature>